<evidence type="ECO:0000313" key="2">
    <source>
        <dbReference type="EMBL" id="TDR20353.1"/>
    </source>
</evidence>
<name>A0A4R6XSI6_9GAMM</name>
<dbReference type="RefSeq" id="WP_099018209.1">
    <property type="nucleotide sequence ID" value="NZ_NIHB01000001.1"/>
</dbReference>
<keyword evidence="3" id="KW-1185">Reference proteome</keyword>
<evidence type="ECO:0000256" key="1">
    <source>
        <dbReference type="SAM" id="SignalP"/>
    </source>
</evidence>
<proteinExistence type="predicted"/>
<feature type="chain" id="PRO_5020951318" evidence="1">
    <location>
        <begin position="20"/>
        <end position="254"/>
    </location>
</feature>
<keyword evidence="1" id="KW-0732">Signal</keyword>
<organism evidence="2 3">
    <name type="scientific">Marinicella litoralis</name>
    <dbReference type="NCBI Taxonomy" id="644220"/>
    <lineage>
        <taxon>Bacteria</taxon>
        <taxon>Pseudomonadati</taxon>
        <taxon>Pseudomonadota</taxon>
        <taxon>Gammaproteobacteria</taxon>
        <taxon>Lysobacterales</taxon>
        <taxon>Marinicellaceae</taxon>
        <taxon>Marinicella</taxon>
    </lineage>
</organism>
<dbReference type="AlphaFoldDB" id="A0A4R6XSI6"/>
<protein>
    <submittedName>
        <fullName evidence="2">Uncharacterized protein</fullName>
    </submittedName>
</protein>
<feature type="signal peptide" evidence="1">
    <location>
        <begin position="1"/>
        <end position="19"/>
    </location>
</feature>
<gene>
    <name evidence="2" type="ORF">C8D91_1325</name>
</gene>
<reference evidence="2 3" key="1">
    <citation type="submission" date="2019-03" db="EMBL/GenBank/DDBJ databases">
        <title>Genomic Encyclopedia of Type Strains, Phase IV (KMG-IV): sequencing the most valuable type-strain genomes for metagenomic binning, comparative biology and taxonomic classification.</title>
        <authorList>
            <person name="Goeker M."/>
        </authorList>
    </citation>
    <scope>NUCLEOTIDE SEQUENCE [LARGE SCALE GENOMIC DNA]</scope>
    <source>
        <strain evidence="2 3">DSM 25488</strain>
    </source>
</reference>
<sequence>MKKTAIISAISLVSLSAISANNLKFDRSLEMSTDRISAVEFDVGAGSLNIVGTTGNEIRINATIESEDYRKLDDLVDAFENKMLFSIERQSEYAMVYAKKKESMGWGNSKNIMIHLEVELPRGMDLVIDDGSGSMTVENIAGELKIDDGSGSITLRDIANDVQIDDGSGSIQVAGVNGDLSIEDGSGSIELKNISGSVDIEDGSGGIMAKDIGGDFTVDDGSGDVVVKNLTGQFTLIDDGSGSVTVNGARWGKK</sequence>
<comment type="caution">
    <text evidence="2">The sequence shown here is derived from an EMBL/GenBank/DDBJ whole genome shotgun (WGS) entry which is preliminary data.</text>
</comment>
<accession>A0A4R6XSI6</accession>
<evidence type="ECO:0000313" key="3">
    <source>
        <dbReference type="Proteomes" id="UP000295724"/>
    </source>
</evidence>
<dbReference type="Proteomes" id="UP000295724">
    <property type="component" value="Unassembled WGS sequence"/>
</dbReference>
<dbReference type="EMBL" id="SNZB01000003">
    <property type="protein sequence ID" value="TDR20353.1"/>
    <property type="molecule type" value="Genomic_DNA"/>
</dbReference>
<dbReference type="OrthoDB" id="6195678at2"/>